<gene>
    <name evidence="3" type="ORF">Ah1_00260</name>
</gene>
<evidence type="ECO:0000313" key="3">
    <source>
        <dbReference type="EMBL" id="AUE22778.1"/>
    </source>
</evidence>
<dbReference type="Proteomes" id="UP000240934">
    <property type="component" value="Segment"/>
</dbReference>
<accession>A0A2H4YF26</accession>
<dbReference type="Gene3D" id="1.20.1280.210">
    <property type="match status" value="1"/>
</dbReference>
<reference evidence="3 4" key="1">
    <citation type="submission" date="2017-10" db="EMBL/GenBank/DDBJ databases">
        <title>Antibacterial composition for extension of chilled fish shelf life and decreasing of risk of food-borne infections, bacteriophage strains for its preparation.</title>
        <authorList>
            <person name="Zulkarneev E.R."/>
            <person name="Aleshkin A.V."/>
            <person name="Rubalsky O.V."/>
            <person name="Kiseleva I.A."/>
            <person name="Rubalskii E.O."/>
            <person name="Lebedev S.N."/>
        </authorList>
    </citation>
    <scope>NUCLEOTIDE SEQUENCE [LARGE SCALE GENOMIC DNA]</scope>
</reference>
<proteinExistence type="predicted"/>
<dbReference type="InterPro" id="IPR020975">
    <property type="entry name" value="UvsW.1_dom"/>
</dbReference>
<evidence type="ECO:0000256" key="1">
    <source>
        <dbReference type="SAM" id="MobiDB-lite"/>
    </source>
</evidence>
<feature type="domain" description="UvsW.1" evidence="2">
    <location>
        <begin position="2"/>
        <end position="74"/>
    </location>
</feature>
<dbReference type="Pfam" id="PF11637">
    <property type="entry name" value="UvsW-1"/>
    <property type="match status" value="1"/>
</dbReference>
<evidence type="ECO:0000313" key="4">
    <source>
        <dbReference type="Proteomes" id="UP000240934"/>
    </source>
</evidence>
<dbReference type="InterPro" id="IPR038341">
    <property type="entry name" value="UvsW.1-like_sf"/>
</dbReference>
<evidence type="ECO:0000259" key="2">
    <source>
        <dbReference type="Pfam" id="PF11637"/>
    </source>
</evidence>
<feature type="region of interest" description="Disordered" evidence="1">
    <location>
        <begin position="66"/>
        <end position="85"/>
    </location>
</feature>
<dbReference type="EMBL" id="MG250483">
    <property type="protein sequence ID" value="AUE22778.1"/>
    <property type="molecule type" value="Genomic_DNA"/>
</dbReference>
<protein>
    <recommendedName>
        <fullName evidence="2">UvsW.1 domain-containing protein</fullName>
    </recommendedName>
</protein>
<name>A0A2H4YF26_9CAUD</name>
<organism evidence="3 4">
    <name type="scientific">Aeromonas phage Ah1</name>
    <dbReference type="NCBI Taxonomy" id="2053701"/>
    <lineage>
        <taxon>Viruses</taxon>
        <taxon>Duplodnaviria</taxon>
        <taxon>Heunggongvirae</taxon>
        <taxon>Uroviricota</taxon>
        <taxon>Caudoviricetes</taxon>
        <taxon>Pantevenvirales</taxon>
        <taxon>Straboviridae</taxon>
        <taxon>Cinqassovirus</taxon>
        <taxon>Cinqassovirus ah1</taxon>
    </lineage>
</organism>
<keyword evidence="4" id="KW-1185">Reference proteome</keyword>
<sequence>MKQFDSFMAEAEEKVRVSIEGFLDKIYNCKTVDGVCELEKFYSKRKKEVNISDSEDIQIRDALSGRKKDIESQDSAEAEGKKVDL</sequence>